<evidence type="ECO:0000313" key="1">
    <source>
        <dbReference type="EMBL" id="KAG5610622.1"/>
    </source>
</evidence>
<name>A0A9J5ZIE3_SOLCO</name>
<dbReference type="AlphaFoldDB" id="A0A9J5ZIE3"/>
<protein>
    <submittedName>
        <fullName evidence="1">Uncharacterized protein</fullName>
    </submittedName>
</protein>
<sequence length="163" mass="18133">MQIWRRDSWDVIGICAKIYNRLVGIADSLGDPPFVLVHPLSALSFSNFKFYNIGRWSTASRNYSATCRLLLSIADLIFSFKAWHTGTLGKTIAFHATQDSIMNAHKKSQLTCARINCALKHSSCNSALPKNFKLTILASNASSSLTKVIKCPHTKNDSIFTHN</sequence>
<feature type="non-terminal residue" evidence="1">
    <location>
        <position position="1"/>
    </location>
</feature>
<dbReference type="EMBL" id="JACXVP010000004">
    <property type="protein sequence ID" value="KAG5610622.1"/>
    <property type="molecule type" value="Genomic_DNA"/>
</dbReference>
<keyword evidence="2" id="KW-1185">Reference proteome</keyword>
<gene>
    <name evidence="1" type="ORF">H5410_021903</name>
</gene>
<proteinExistence type="predicted"/>
<evidence type="ECO:0000313" key="2">
    <source>
        <dbReference type="Proteomes" id="UP000824120"/>
    </source>
</evidence>
<dbReference type="Proteomes" id="UP000824120">
    <property type="component" value="Chromosome 4"/>
</dbReference>
<organism evidence="1 2">
    <name type="scientific">Solanum commersonii</name>
    <name type="common">Commerson's wild potato</name>
    <name type="synonym">Commerson's nightshade</name>
    <dbReference type="NCBI Taxonomy" id="4109"/>
    <lineage>
        <taxon>Eukaryota</taxon>
        <taxon>Viridiplantae</taxon>
        <taxon>Streptophyta</taxon>
        <taxon>Embryophyta</taxon>
        <taxon>Tracheophyta</taxon>
        <taxon>Spermatophyta</taxon>
        <taxon>Magnoliopsida</taxon>
        <taxon>eudicotyledons</taxon>
        <taxon>Gunneridae</taxon>
        <taxon>Pentapetalae</taxon>
        <taxon>asterids</taxon>
        <taxon>lamiids</taxon>
        <taxon>Solanales</taxon>
        <taxon>Solanaceae</taxon>
        <taxon>Solanoideae</taxon>
        <taxon>Solaneae</taxon>
        <taxon>Solanum</taxon>
    </lineage>
</organism>
<reference evidence="1 2" key="1">
    <citation type="submission" date="2020-09" db="EMBL/GenBank/DDBJ databases">
        <title>De no assembly of potato wild relative species, Solanum commersonii.</title>
        <authorList>
            <person name="Cho K."/>
        </authorList>
    </citation>
    <scope>NUCLEOTIDE SEQUENCE [LARGE SCALE GENOMIC DNA]</scope>
    <source>
        <strain evidence="1">LZ3.2</strain>
        <tissue evidence="1">Leaf</tissue>
    </source>
</reference>
<comment type="caution">
    <text evidence="1">The sequence shown here is derived from an EMBL/GenBank/DDBJ whole genome shotgun (WGS) entry which is preliminary data.</text>
</comment>
<accession>A0A9J5ZIE3</accession>